<sequence>MQIPSVLRSHSVDHRVLIQASKGNSMGRRLETPDKLRLSNVQKGTPVRLSELAVPQAPVVPGSPGGSRILGGVARAPVGRRTGIPRHAGCFRNFEYRSNTPTFVIFQPRKICLSDIVQGRDDWKICFQRSLILTQSDSNETNFDHQRLRIRRIGPIHGQKPSSTLTTDPCALKNAIPVSCTAPITQEVRSLMTPFAFLETSLLVLIRDRSINQLLNDCQGKCLNVPEFQGYDNHGVAIDRLDVSGITRVTKPPVEQAAPEAFLGWNVEDVIEFAKEHIDRWAEQHRAGSSRYP</sequence>
<evidence type="ECO:0000313" key="1">
    <source>
        <dbReference type="EMBL" id="RYO94593.1"/>
    </source>
</evidence>
<reference evidence="1 2" key="1">
    <citation type="submission" date="2018-06" db="EMBL/GenBank/DDBJ databases">
        <title>Complete Genomes of Monosporascus.</title>
        <authorList>
            <person name="Robinson A.J."/>
            <person name="Natvig D.O."/>
        </authorList>
    </citation>
    <scope>NUCLEOTIDE SEQUENCE [LARGE SCALE GENOMIC DNA]</scope>
    <source>
        <strain evidence="1 2">CBS 609.92</strain>
    </source>
</reference>
<keyword evidence="2" id="KW-1185">Reference proteome</keyword>
<dbReference type="EMBL" id="QJNS01000009">
    <property type="protein sequence ID" value="RYO94593.1"/>
    <property type="molecule type" value="Genomic_DNA"/>
</dbReference>
<name>A0ABY0HLA7_9PEZI</name>
<evidence type="ECO:0000313" key="2">
    <source>
        <dbReference type="Proteomes" id="UP000294003"/>
    </source>
</evidence>
<protein>
    <submittedName>
        <fullName evidence="1">Uncharacterized protein</fullName>
    </submittedName>
</protein>
<gene>
    <name evidence="1" type="ORF">DL762_000485</name>
</gene>
<proteinExistence type="predicted"/>
<dbReference type="Proteomes" id="UP000294003">
    <property type="component" value="Unassembled WGS sequence"/>
</dbReference>
<comment type="caution">
    <text evidence="1">The sequence shown here is derived from an EMBL/GenBank/DDBJ whole genome shotgun (WGS) entry which is preliminary data.</text>
</comment>
<organism evidence="1 2">
    <name type="scientific">Monosporascus cannonballus</name>
    <dbReference type="NCBI Taxonomy" id="155416"/>
    <lineage>
        <taxon>Eukaryota</taxon>
        <taxon>Fungi</taxon>
        <taxon>Dikarya</taxon>
        <taxon>Ascomycota</taxon>
        <taxon>Pezizomycotina</taxon>
        <taxon>Sordariomycetes</taxon>
        <taxon>Xylariomycetidae</taxon>
        <taxon>Xylariales</taxon>
        <taxon>Xylariales incertae sedis</taxon>
        <taxon>Monosporascus</taxon>
    </lineage>
</organism>
<accession>A0ABY0HLA7</accession>